<comment type="similarity">
    <text evidence="1">Belongs to the glyoxalase I family.</text>
</comment>
<dbReference type="OrthoDB" id="5371818at2759"/>
<dbReference type="InterPro" id="IPR050383">
    <property type="entry name" value="GlyoxalaseI/FosfomycinResist"/>
</dbReference>
<accession>A0A914A766</accession>
<dbReference type="InterPro" id="IPR037523">
    <property type="entry name" value="VOC_core"/>
</dbReference>
<dbReference type="Proteomes" id="UP000887568">
    <property type="component" value="Unplaced"/>
</dbReference>
<evidence type="ECO:0000259" key="3">
    <source>
        <dbReference type="PROSITE" id="PS51819"/>
    </source>
</evidence>
<dbReference type="InterPro" id="IPR029068">
    <property type="entry name" value="Glyas_Bleomycin-R_OHBP_Dase"/>
</dbReference>
<dbReference type="RefSeq" id="XP_038059615.1">
    <property type="nucleotide sequence ID" value="XM_038203687.1"/>
</dbReference>
<feature type="domain" description="VOC" evidence="3">
    <location>
        <begin position="11"/>
        <end position="131"/>
    </location>
</feature>
<protein>
    <recommendedName>
        <fullName evidence="2">Glyoxalase domain-containing protein 5</fullName>
    </recommendedName>
</protein>
<evidence type="ECO:0000313" key="5">
    <source>
        <dbReference type="Proteomes" id="UP000887568"/>
    </source>
</evidence>
<dbReference type="EnsemblMetazoa" id="XM_038203687.1">
    <property type="protein sequence ID" value="XP_038059615.1"/>
    <property type="gene ID" value="LOC119730692"/>
</dbReference>
<keyword evidence="5" id="KW-1185">Reference proteome</keyword>
<proteinExistence type="inferred from homology"/>
<dbReference type="PANTHER" id="PTHR21366">
    <property type="entry name" value="GLYOXALASE FAMILY PROTEIN"/>
    <property type="match status" value="1"/>
</dbReference>
<dbReference type="PROSITE" id="PS51819">
    <property type="entry name" value="VOC"/>
    <property type="match status" value="1"/>
</dbReference>
<evidence type="ECO:0000313" key="4">
    <source>
        <dbReference type="EnsemblMetazoa" id="XP_038059615.1"/>
    </source>
</evidence>
<name>A0A914A766_PATMI</name>
<dbReference type="Pfam" id="PF00903">
    <property type="entry name" value="Glyoxalase"/>
    <property type="match status" value="1"/>
</dbReference>
<dbReference type="OMA" id="FGTHKIN"/>
<dbReference type="CDD" id="cd07253">
    <property type="entry name" value="GLOD5"/>
    <property type="match status" value="1"/>
</dbReference>
<dbReference type="InterPro" id="IPR004360">
    <property type="entry name" value="Glyas_Fos-R_dOase_dom"/>
</dbReference>
<dbReference type="AlphaFoldDB" id="A0A914A766"/>
<dbReference type="Gene3D" id="3.10.180.10">
    <property type="entry name" value="2,3-Dihydroxybiphenyl 1,2-Dioxygenase, domain 1"/>
    <property type="match status" value="1"/>
</dbReference>
<sequence length="135" mass="14848">MASASRIVIKRLDHLVLTVQNIGATVSFYNKVLGMELVSFKGDRKALRFGQQKINLHEAGKEFEPKAQHPTPGSADICLISETSSEDVVRHLEVCGVPVVEGPVTRTGALGPIRSVYFRDPDRNLIEVSNYEDGN</sequence>
<dbReference type="GeneID" id="119730692"/>
<reference evidence="4" key="1">
    <citation type="submission" date="2022-11" db="UniProtKB">
        <authorList>
            <consortium name="EnsemblMetazoa"/>
        </authorList>
    </citation>
    <scope>IDENTIFICATION</scope>
</reference>
<dbReference type="CTD" id="392465"/>
<dbReference type="PANTHER" id="PTHR21366:SF14">
    <property type="entry name" value="GLYOXALASE DOMAIN-CONTAINING PROTEIN 5"/>
    <property type="match status" value="1"/>
</dbReference>
<dbReference type="SUPFAM" id="SSF54593">
    <property type="entry name" value="Glyoxalase/Bleomycin resistance protein/Dihydroxybiphenyl dioxygenase"/>
    <property type="match status" value="1"/>
</dbReference>
<evidence type="ECO:0000256" key="2">
    <source>
        <dbReference type="ARBA" id="ARBA00040140"/>
    </source>
</evidence>
<organism evidence="4 5">
    <name type="scientific">Patiria miniata</name>
    <name type="common">Bat star</name>
    <name type="synonym">Asterina miniata</name>
    <dbReference type="NCBI Taxonomy" id="46514"/>
    <lineage>
        <taxon>Eukaryota</taxon>
        <taxon>Metazoa</taxon>
        <taxon>Echinodermata</taxon>
        <taxon>Eleutherozoa</taxon>
        <taxon>Asterozoa</taxon>
        <taxon>Asteroidea</taxon>
        <taxon>Valvatacea</taxon>
        <taxon>Valvatida</taxon>
        <taxon>Asterinidae</taxon>
        <taxon>Patiria</taxon>
    </lineage>
</organism>
<evidence type="ECO:0000256" key="1">
    <source>
        <dbReference type="ARBA" id="ARBA00010363"/>
    </source>
</evidence>